<dbReference type="GO" id="GO:0000480">
    <property type="term" value="P:endonucleolytic cleavage in 5'-ETS of tricistronic rRNA transcript (SSU-rRNA, 5.8S rRNA, LSU-rRNA)"/>
    <property type="evidence" value="ECO:0007669"/>
    <property type="project" value="TreeGrafter"/>
</dbReference>
<dbReference type="PANTHER" id="PTHR19854">
    <property type="entry name" value="TRANSDUCIN BETA-LIKE 3"/>
    <property type="match status" value="1"/>
</dbReference>
<keyword evidence="2 6" id="KW-0853">WD repeat</keyword>
<dbReference type="InterPro" id="IPR015943">
    <property type="entry name" value="WD40/YVTN_repeat-like_dom_sf"/>
</dbReference>
<keyword evidence="9" id="KW-1185">Reference proteome</keyword>
<dbReference type="InterPro" id="IPR001680">
    <property type="entry name" value="WD40_rpt"/>
</dbReference>
<dbReference type="GO" id="GO:0032040">
    <property type="term" value="C:small-subunit processome"/>
    <property type="evidence" value="ECO:0007669"/>
    <property type="project" value="InterPro"/>
</dbReference>
<proteinExistence type="predicted"/>
<evidence type="ECO:0000259" key="7">
    <source>
        <dbReference type="Pfam" id="PF08625"/>
    </source>
</evidence>
<dbReference type="EMBL" id="JAVRRJ010000007">
    <property type="protein sequence ID" value="KAK5082680.1"/>
    <property type="molecule type" value="Genomic_DNA"/>
</dbReference>
<comment type="function">
    <text evidence="5">Component of the ASTRA complex involved in chromatin remodeling.</text>
</comment>
<feature type="domain" description="U3 small nucleolar RNA-associated protein 13 C-terminal" evidence="7">
    <location>
        <begin position="738"/>
        <end position="902"/>
    </location>
</feature>
<gene>
    <name evidence="8" type="primary">utp13</name>
    <name evidence="8" type="ORF">LTR05_006560</name>
</gene>
<feature type="repeat" description="WD" evidence="6">
    <location>
        <begin position="106"/>
        <end position="147"/>
    </location>
</feature>
<dbReference type="PROSITE" id="PS50082">
    <property type="entry name" value="WD_REPEATS_2"/>
    <property type="match status" value="7"/>
</dbReference>
<accession>A0AAN7SVH4</accession>
<dbReference type="SMART" id="SM00320">
    <property type="entry name" value="WD40"/>
    <property type="match status" value="12"/>
</dbReference>
<feature type="repeat" description="WD" evidence="6">
    <location>
        <begin position="510"/>
        <end position="551"/>
    </location>
</feature>
<dbReference type="GO" id="GO:0000472">
    <property type="term" value="P:endonucleolytic cleavage to generate mature 5'-end of SSU-rRNA from (SSU-rRNA, 5.8S rRNA, LSU-rRNA)"/>
    <property type="evidence" value="ECO:0007669"/>
    <property type="project" value="TreeGrafter"/>
</dbReference>
<dbReference type="InterPro" id="IPR019775">
    <property type="entry name" value="WD40_repeat_CS"/>
</dbReference>
<evidence type="ECO:0000313" key="8">
    <source>
        <dbReference type="EMBL" id="KAK5082680.1"/>
    </source>
</evidence>
<evidence type="ECO:0000256" key="5">
    <source>
        <dbReference type="ARBA" id="ARBA00037338"/>
    </source>
</evidence>
<dbReference type="PRINTS" id="PR00320">
    <property type="entry name" value="GPROTEINBRPT"/>
</dbReference>
<organism evidence="8 9">
    <name type="scientific">Lithohypha guttulata</name>
    <dbReference type="NCBI Taxonomy" id="1690604"/>
    <lineage>
        <taxon>Eukaryota</taxon>
        <taxon>Fungi</taxon>
        <taxon>Dikarya</taxon>
        <taxon>Ascomycota</taxon>
        <taxon>Pezizomycotina</taxon>
        <taxon>Eurotiomycetes</taxon>
        <taxon>Chaetothyriomycetidae</taxon>
        <taxon>Chaetothyriales</taxon>
        <taxon>Trichomeriaceae</taxon>
        <taxon>Lithohypha</taxon>
    </lineage>
</organism>
<evidence type="ECO:0000256" key="1">
    <source>
        <dbReference type="ARBA" id="ARBA00004604"/>
    </source>
</evidence>
<dbReference type="InterPro" id="IPR036322">
    <property type="entry name" value="WD40_repeat_dom_sf"/>
</dbReference>
<dbReference type="Pfam" id="PF08625">
    <property type="entry name" value="Utp13"/>
    <property type="match status" value="1"/>
</dbReference>
<dbReference type="InterPro" id="IPR020472">
    <property type="entry name" value="WD40_PAC1"/>
</dbReference>
<dbReference type="InterPro" id="IPR013934">
    <property type="entry name" value="Utp13_C"/>
</dbReference>
<feature type="repeat" description="WD" evidence="6">
    <location>
        <begin position="450"/>
        <end position="490"/>
    </location>
</feature>
<keyword evidence="4" id="KW-0539">Nucleus</keyword>
<evidence type="ECO:0000256" key="6">
    <source>
        <dbReference type="PROSITE-ProRule" id="PRU00221"/>
    </source>
</evidence>
<reference evidence="8 9" key="1">
    <citation type="submission" date="2023-08" db="EMBL/GenBank/DDBJ databases">
        <title>Black Yeasts Isolated from many extreme environments.</title>
        <authorList>
            <person name="Coleine C."/>
            <person name="Stajich J.E."/>
            <person name="Selbmann L."/>
        </authorList>
    </citation>
    <scope>NUCLEOTIDE SEQUENCE [LARGE SCALE GENOMIC DNA]</scope>
    <source>
        <strain evidence="8 9">CCFEE 5910</strain>
    </source>
</reference>
<feature type="repeat" description="WD" evidence="6">
    <location>
        <begin position="255"/>
        <end position="296"/>
    </location>
</feature>
<evidence type="ECO:0000256" key="2">
    <source>
        <dbReference type="ARBA" id="ARBA00022574"/>
    </source>
</evidence>
<feature type="repeat" description="WD" evidence="6">
    <location>
        <begin position="214"/>
        <end position="255"/>
    </location>
</feature>
<sequence>MASKLSTRTTFKEFRAIEPFYTGGEITTDETGTFLASTVDDEDCLIVDQRSAKPLCRIEGDGEAITSLALTRGAQHVVVCSRSLSMRIFQLAHSDGAVTAELLRTLKPHATPVVASTVDSTGTLLATGGADGIVKIWDIRGGYCSHTFHGHGGVITALEIFDSKSARQDTSAKKRKSGQVNGSSQTNSIFLASSAEDGRIKVHNLGTRQQVAALDSHVSVVRACKFSPDQDLLVSASRDRTIVLWDVKTWTAKRVLTATEEIEAAGFMSGGGYLYAGGEQGRVRLWSTSSGQELQTAPGRGLENESITTILSIPGQYSLLAVRNNQVLELLSYQSLEQRIHDGEAALVSTRTFSGNHDEVIDIACIDASLLAIADNTETVKILSTAADRESNDSPDFGSNVSSLEGHTDVVICMDVDAQGQWFATGSKDNTARIWHREAKQTKFSCFATLAGHTASIGAIGFPKIASKYHIPPFLVTGSEDKTVKKWDLSKLQPKLPTTPHAIAKAVFTRVAHEKDINAIDLSPTEPLFASASQDRTIKIWSTDDGSTTAILKGHKRGVWSVRFSPAGTPALSLSEGGSSGNRGLLVSGSGDNTVKVWSLNTYTCLLTFEGHQNSVLKVLWLPPPSTGDSDDSRQSHQNKPMIASASSDTLIKLWSPYASADADHLLTTLDGHTDRVWSLATPLSVTNRTPESEKARKAAPYSLISGAADAKIAFWTDTTATTAIETTKALTERVEQDQMLQNHILARNYKEGITLSLALNHPGRLLRIFEDVVNLPETEREPGTYMGVQVVDDVIGGLNQEQLYKLLERIRDWNTNARTATVAQKVLNCLLRKYPQGLWTDMARDREVLKLARSSRAKGTAGGNAMKDLFRALEAYTERHYKRIEELIDESYLLEYTLREMDEIGGTTVTQNGTSSTSKDMIMI</sequence>
<dbReference type="Proteomes" id="UP001309876">
    <property type="component" value="Unassembled WGS sequence"/>
</dbReference>
<name>A0AAN7SVH4_9EURO</name>
<dbReference type="PROSITE" id="PS00678">
    <property type="entry name" value="WD_REPEATS_1"/>
    <property type="match status" value="2"/>
</dbReference>
<dbReference type="GO" id="GO:0034511">
    <property type="term" value="F:U3 snoRNA binding"/>
    <property type="evidence" value="ECO:0007669"/>
    <property type="project" value="TreeGrafter"/>
</dbReference>
<evidence type="ECO:0000256" key="3">
    <source>
        <dbReference type="ARBA" id="ARBA00022737"/>
    </source>
</evidence>
<dbReference type="FunFam" id="2.130.10.10:FF:001009">
    <property type="entry name" value="Small nucleolar ribonucleoprotein complex subunit, putative"/>
    <property type="match status" value="1"/>
</dbReference>
<dbReference type="Pfam" id="PF00400">
    <property type="entry name" value="WD40"/>
    <property type="match status" value="8"/>
</dbReference>
<dbReference type="PROSITE" id="PS50294">
    <property type="entry name" value="WD_REPEATS_REGION"/>
    <property type="match status" value="4"/>
</dbReference>
<dbReference type="PANTHER" id="PTHR19854:SF15">
    <property type="entry name" value="TRANSDUCIN BETA-LIKE PROTEIN 3"/>
    <property type="match status" value="1"/>
</dbReference>
<dbReference type="Gene3D" id="2.130.10.10">
    <property type="entry name" value="YVTN repeat-like/Quinoprotein amine dehydrogenase"/>
    <property type="match status" value="5"/>
</dbReference>
<dbReference type="CDD" id="cd00200">
    <property type="entry name" value="WD40"/>
    <property type="match status" value="2"/>
</dbReference>
<dbReference type="GO" id="GO:0030686">
    <property type="term" value="C:90S preribosome"/>
    <property type="evidence" value="ECO:0007669"/>
    <property type="project" value="TreeGrafter"/>
</dbReference>
<keyword evidence="3" id="KW-0677">Repeat</keyword>
<feature type="repeat" description="WD" evidence="6">
    <location>
        <begin position="585"/>
        <end position="608"/>
    </location>
</feature>
<comment type="subcellular location">
    <subcellularLocation>
        <location evidence="1">Nucleus</location>
        <location evidence="1">Nucleolus</location>
    </subcellularLocation>
</comment>
<protein>
    <submittedName>
        <fullName evidence="8">U3 small nucleolar RNA-associated protein 13</fullName>
    </submittedName>
</protein>
<dbReference type="SUPFAM" id="SSF50978">
    <property type="entry name" value="WD40 repeat-like"/>
    <property type="match status" value="2"/>
</dbReference>
<comment type="caution">
    <text evidence="8">The sequence shown here is derived from an EMBL/GenBank/DDBJ whole genome shotgun (WGS) entry which is preliminary data.</text>
</comment>
<evidence type="ECO:0000313" key="9">
    <source>
        <dbReference type="Proteomes" id="UP001309876"/>
    </source>
</evidence>
<dbReference type="AlphaFoldDB" id="A0AAN7SVH4"/>
<evidence type="ECO:0000256" key="4">
    <source>
        <dbReference type="ARBA" id="ARBA00023242"/>
    </source>
</evidence>
<feature type="repeat" description="WD" evidence="6">
    <location>
        <begin position="404"/>
        <end position="445"/>
    </location>
</feature>